<reference evidence="2 3" key="1">
    <citation type="submission" date="2024-10" db="EMBL/GenBank/DDBJ databases">
        <title>The Natural Products Discovery Center: Release of the First 8490 Sequenced Strains for Exploring Actinobacteria Biosynthetic Diversity.</title>
        <authorList>
            <person name="Kalkreuter E."/>
            <person name="Kautsar S.A."/>
            <person name="Yang D."/>
            <person name="Bader C.D."/>
            <person name="Teijaro C.N."/>
            <person name="Fluegel L."/>
            <person name="Davis C.M."/>
            <person name="Simpson J.R."/>
            <person name="Lauterbach L."/>
            <person name="Steele A.D."/>
            <person name="Gui C."/>
            <person name="Meng S."/>
            <person name="Li G."/>
            <person name="Viehrig K."/>
            <person name="Ye F."/>
            <person name="Su P."/>
            <person name="Kiefer A.F."/>
            <person name="Nichols A."/>
            <person name="Cepeda A.J."/>
            <person name="Yan W."/>
            <person name="Fan B."/>
            <person name="Jiang Y."/>
            <person name="Adhikari A."/>
            <person name="Zheng C.-J."/>
            <person name="Schuster L."/>
            <person name="Cowan T.M."/>
            <person name="Smanski M.J."/>
            <person name="Chevrette M.G."/>
            <person name="De Carvalho L.P.S."/>
            <person name="Shen B."/>
        </authorList>
    </citation>
    <scope>NUCLEOTIDE SEQUENCE [LARGE SCALE GENOMIC DNA]</scope>
    <source>
        <strain evidence="2 3">NPDC020602</strain>
    </source>
</reference>
<name>A0ABW7ULR0_9ACTN</name>
<dbReference type="RefSeq" id="WP_398713993.1">
    <property type="nucleotide sequence ID" value="NZ_JBIRUI010000032.1"/>
</dbReference>
<dbReference type="Proteomes" id="UP001611339">
    <property type="component" value="Unassembled WGS sequence"/>
</dbReference>
<organism evidence="2 3">
    <name type="scientific">Streptomyces litmocidini</name>
    <dbReference type="NCBI Taxonomy" id="67318"/>
    <lineage>
        <taxon>Bacteria</taxon>
        <taxon>Bacillati</taxon>
        <taxon>Actinomycetota</taxon>
        <taxon>Actinomycetes</taxon>
        <taxon>Kitasatosporales</taxon>
        <taxon>Streptomycetaceae</taxon>
        <taxon>Streptomyces</taxon>
    </lineage>
</organism>
<gene>
    <name evidence="2" type="ORF">ACH407_37425</name>
</gene>
<keyword evidence="3" id="KW-1185">Reference proteome</keyword>
<dbReference type="EMBL" id="JBIRUI010000032">
    <property type="protein sequence ID" value="MFI1719232.1"/>
    <property type="molecule type" value="Genomic_DNA"/>
</dbReference>
<evidence type="ECO:0000256" key="1">
    <source>
        <dbReference type="SAM" id="MobiDB-lite"/>
    </source>
</evidence>
<proteinExistence type="predicted"/>
<accession>A0ABW7ULR0</accession>
<protein>
    <recommendedName>
        <fullName evidence="4">Helix-turn-helix domain-containing protein</fullName>
    </recommendedName>
</protein>
<evidence type="ECO:0000313" key="3">
    <source>
        <dbReference type="Proteomes" id="UP001611339"/>
    </source>
</evidence>
<feature type="compositionally biased region" description="Basic and acidic residues" evidence="1">
    <location>
        <begin position="428"/>
        <end position="438"/>
    </location>
</feature>
<evidence type="ECO:0008006" key="4">
    <source>
        <dbReference type="Google" id="ProtNLM"/>
    </source>
</evidence>
<sequence>MSTVAAPAAVLDHLLRDDVDDSVGESWLPGQRTALRSVPAAGPSDDGGLDDPLRLGRAMRLRLRDAVQALLADPSIAGLKDAPKLAAVVLYAKSRAPKGEEDDLQTSIWGAELGRWLGMKESTVHHKVLPVLRGSDAVHTQVVRDGKGHPTGLDCLVMPLWRAHHGGGAGHPLALTKAELATLLHLCEALFGHGWTPKDKEPTPPGLLAGRTGKGAATDRLGLLLMVLNTRASGWLQLCGGSVKAKEGRGAATLARLLGCSPSGARKVLARLTEAGVVARQRKATSTRMNGRGRVMLLPVARVYGRTLAPVEAVSGPGSVFSVRPDGACGDHAPAAAAGALGTSGIDGAEEAGDAAVQERPDGAELHADHAPVVTPVVPLQLSGRFSGEGRGAKGRRPGRACVREDQVSDGESAVAGSGNPVSGADPLRGEKPTKSPVDEQEQARGIAAGAGARLTVVGGGKTRQQGRSTLPADLDLRVALTPVSWLWQGLNRWQQDHVVKAAEAELAQLRQVLEWAGQAPSVLAARLTSRLEETGGEALIARPFGWITRRGLVRRPSCSDVRCDDGVRLDTGADCGNCDNILHSRRAWRVRIAAEVDQELPGLETDARFREIEVRMRRHAEAEAADFVARQAEARERAEQRAAARAQAEAQALVERERAAAEAAVRQAVACEDCGRERSAGLCEACDHRRQAEVLIGEAGLLAAVWSADLTDPDAVAAVAAEVRTAIEGAIAAAWEQFQQITDPEVLEAAGPDAVEDAAAHNAMLTAESAAAEYRQQALVMLGRSEDAQAEARKAYATELAKPWHQALPDSDDAQRAATEAAARAQTRTAEHLLAVRLEQLHTQARPETVRPAPWSRRLPELAARPLDGEALEVIA</sequence>
<feature type="region of interest" description="Disordered" evidence="1">
    <location>
        <begin position="382"/>
        <end position="443"/>
    </location>
</feature>
<evidence type="ECO:0000313" key="2">
    <source>
        <dbReference type="EMBL" id="MFI1719232.1"/>
    </source>
</evidence>
<comment type="caution">
    <text evidence="2">The sequence shown here is derived from an EMBL/GenBank/DDBJ whole genome shotgun (WGS) entry which is preliminary data.</text>
</comment>